<keyword evidence="1" id="KW-1133">Transmembrane helix</keyword>
<accession>A0ABP8YWD9</accession>
<comment type="caution">
    <text evidence="3">The sequence shown here is derived from an EMBL/GenBank/DDBJ whole genome shotgun (WGS) entry which is preliminary data.</text>
</comment>
<organism evidence="3 4">
    <name type="scientific">Gordonia alkaliphila</name>
    <dbReference type="NCBI Taxonomy" id="1053547"/>
    <lineage>
        <taxon>Bacteria</taxon>
        <taxon>Bacillati</taxon>
        <taxon>Actinomycetota</taxon>
        <taxon>Actinomycetes</taxon>
        <taxon>Mycobacteriales</taxon>
        <taxon>Gordoniaceae</taxon>
        <taxon>Gordonia</taxon>
    </lineage>
</organism>
<dbReference type="InterPro" id="IPR000045">
    <property type="entry name" value="Prepilin_IV_endopep_pep"/>
</dbReference>
<gene>
    <name evidence="3" type="ORF">GCM10023217_04820</name>
</gene>
<evidence type="ECO:0000313" key="4">
    <source>
        <dbReference type="Proteomes" id="UP001500822"/>
    </source>
</evidence>
<name>A0ABP8YWD9_9ACTN</name>
<feature type="domain" description="Prepilin type IV endopeptidase peptidase" evidence="2">
    <location>
        <begin position="4"/>
        <end position="95"/>
    </location>
</feature>
<dbReference type="RefSeq" id="WP_345312293.1">
    <property type="nucleotide sequence ID" value="NZ_BAABIE010000002.1"/>
</dbReference>
<dbReference type="EMBL" id="BAABIE010000002">
    <property type="protein sequence ID" value="GAA4739957.1"/>
    <property type="molecule type" value="Genomic_DNA"/>
</dbReference>
<reference evidence="4" key="1">
    <citation type="journal article" date="2019" name="Int. J. Syst. Evol. Microbiol.">
        <title>The Global Catalogue of Microorganisms (GCM) 10K type strain sequencing project: providing services to taxonomists for standard genome sequencing and annotation.</title>
        <authorList>
            <consortium name="The Broad Institute Genomics Platform"/>
            <consortium name="The Broad Institute Genome Sequencing Center for Infectious Disease"/>
            <person name="Wu L."/>
            <person name="Ma J."/>
        </authorList>
    </citation>
    <scope>NUCLEOTIDE SEQUENCE [LARGE SCALE GENOMIC DNA]</scope>
    <source>
        <strain evidence="4">JCM 18077</strain>
    </source>
</reference>
<protein>
    <recommendedName>
        <fullName evidence="2">Prepilin type IV endopeptidase peptidase domain-containing protein</fullName>
    </recommendedName>
</protein>
<keyword evidence="4" id="KW-1185">Reference proteome</keyword>
<dbReference type="Gene3D" id="1.20.120.1220">
    <property type="match status" value="1"/>
</dbReference>
<evidence type="ECO:0000313" key="3">
    <source>
        <dbReference type="EMBL" id="GAA4739957.1"/>
    </source>
</evidence>
<feature type="transmembrane region" description="Helical" evidence="1">
    <location>
        <begin position="72"/>
        <end position="95"/>
    </location>
</feature>
<keyword evidence="1" id="KW-0472">Membrane</keyword>
<feature type="transmembrane region" description="Helical" evidence="1">
    <location>
        <begin position="35"/>
        <end position="60"/>
    </location>
</feature>
<evidence type="ECO:0000256" key="1">
    <source>
        <dbReference type="SAM" id="Phobius"/>
    </source>
</evidence>
<keyword evidence="1" id="KW-0812">Transmembrane</keyword>
<feature type="transmembrane region" description="Helical" evidence="1">
    <location>
        <begin position="107"/>
        <end position="124"/>
    </location>
</feature>
<evidence type="ECO:0000259" key="2">
    <source>
        <dbReference type="Pfam" id="PF01478"/>
    </source>
</evidence>
<dbReference type="Proteomes" id="UP001500822">
    <property type="component" value="Unassembled WGS sequence"/>
</dbReference>
<sequence length="129" mass="12639">MGWFVAGYLVVLAVIDARTGRIRNVLSVPLLGASVLLILAEPSAGAAAVAAAVPYLIGFFGRGCGGGDVKMAVGCGALLGNPLTALLAVAGAGALTAAACLATGRSAVPHGPALVLATVMLWLVPVGNY</sequence>
<dbReference type="Pfam" id="PF01478">
    <property type="entry name" value="Peptidase_A24"/>
    <property type="match status" value="1"/>
</dbReference>
<proteinExistence type="predicted"/>